<sequence>MLSNIIQIRLKVISMIVKNINNIIKLIFNCHFIYSKKAKICFFFFFLFSTILFLQGIITYFEVNNVIYFGGFLTNECNQKDFSFTFSTTTENGYTIFIDSFIFLNSCCNSTLLTFTDLNNPTLEYKIFNIFQEITLKYFFIQTRFRDSRITLEENNRPDNLFVSMGCFNNEKNCRTEIGDNQRPTVAFFKRGIHLFSNIDQHWWIVFHRNETLSYSPYILIDGTTNQTSTFHLQTNINVGDVEFSYLRYLFSGNEFTQIPTLQWDDDYTHKDLNVKVVCKRTISTSENALKRFFMISTSYDENLINESTLCGCVPNSNYIKDDNTTFNISDCRFNSSYFDLDLTKLTKDNNNNTDVNLLINKWYTPLVSNYQKYIFKSSLNEIYFEKLELQQNKSLIFEVNCIVNNLVITSTANYIFKHSLTINNIIMNNKNYSDSMLFKIQGLLNDNTNTLTVCGHRAVMKNHTETICMCMYVYNYYLYPSPLKGVAPLDCVNDKCTPSLILSINNNNYTLMSQTWEKIIFNIDNVTLLTSNQNFISTTYCDINSKVIVSGGFYIENVHLYQNAKIVVNNDGYLRLSHIYFDDIFDNNNQTGIIEIYGENGQIQ</sequence>
<accession>A0A0A1TWH4</accession>
<dbReference type="KEGG" id="eiv:EIN_465520"/>
<feature type="transmembrane region" description="Helical" evidence="1">
    <location>
        <begin position="40"/>
        <end position="61"/>
    </location>
</feature>
<evidence type="ECO:0000313" key="2">
    <source>
        <dbReference type="EMBL" id="ELP85524.1"/>
    </source>
</evidence>
<gene>
    <name evidence="2" type="ORF">EIN_465520</name>
</gene>
<dbReference type="GeneID" id="14884497"/>
<dbReference type="VEuPathDB" id="AmoebaDB:EIN_465520"/>
<dbReference type="RefSeq" id="XP_004184870.1">
    <property type="nucleotide sequence ID" value="XM_004184822.1"/>
</dbReference>
<dbReference type="AlphaFoldDB" id="A0A0A1TWH4"/>
<keyword evidence="1" id="KW-1133">Transmembrane helix</keyword>
<keyword evidence="1" id="KW-0472">Membrane</keyword>
<organism evidence="2 3">
    <name type="scientific">Entamoeba invadens IP1</name>
    <dbReference type="NCBI Taxonomy" id="370355"/>
    <lineage>
        <taxon>Eukaryota</taxon>
        <taxon>Amoebozoa</taxon>
        <taxon>Evosea</taxon>
        <taxon>Archamoebae</taxon>
        <taxon>Mastigamoebida</taxon>
        <taxon>Entamoebidae</taxon>
        <taxon>Entamoeba</taxon>
    </lineage>
</organism>
<keyword evidence="3" id="KW-1185">Reference proteome</keyword>
<proteinExistence type="predicted"/>
<reference evidence="2 3" key="1">
    <citation type="submission" date="2012-10" db="EMBL/GenBank/DDBJ databases">
        <authorList>
            <person name="Zafar N."/>
            <person name="Inman J."/>
            <person name="Hall N."/>
            <person name="Lorenzi H."/>
            <person name="Caler E."/>
        </authorList>
    </citation>
    <scope>NUCLEOTIDE SEQUENCE [LARGE SCALE GENOMIC DNA]</scope>
    <source>
        <strain evidence="2 3">IP1</strain>
    </source>
</reference>
<evidence type="ECO:0000313" key="3">
    <source>
        <dbReference type="Proteomes" id="UP000014680"/>
    </source>
</evidence>
<dbReference type="EMBL" id="KB207056">
    <property type="protein sequence ID" value="ELP85524.1"/>
    <property type="molecule type" value="Genomic_DNA"/>
</dbReference>
<evidence type="ECO:0000256" key="1">
    <source>
        <dbReference type="SAM" id="Phobius"/>
    </source>
</evidence>
<keyword evidence="1" id="KW-0812">Transmembrane</keyword>
<protein>
    <submittedName>
        <fullName evidence="2">Uncharacterized protein</fullName>
    </submittedName>
</protein>
<dbReference type="Proteomes" id="UP000014680">
    <property type="component" value="Unassembled WGS sequence"/>
</dbReference>
<name>A0A0A1TWH4_ENTIV</name>